<feature type="compositionally biased region" description="Polar residues" evidence="2">
    <location>
        <begin position="413"/>
        <end position="433"/>
    </location>
</feature>
<name>A0ABR4ACG0_9LECA</name>
<evidence type="ECO:0000313" key="3">
    <source>
        <dbReference type="EMBL" id="KAL2041063.1"/>
    </source>
</evidence>
<dbReference type="EMBL" id="JBEFKJ010000018">
    <property type="protein sequence ID" value="KAL2041063.1"/>
    <property type="molecule type" value="Genomic_DNA"/>
</dbReference>
<accession>A0ABR4ACG0</accession>
<feature type="compositionally biased region" description="Basic residues" evidence="2">
    <location>
        <begin position="711"/>
        <end position="725"/>
    </location>
</feature>
<feature type="compositionally biased region" description="Acidic residues" evidence="2">
    <location>
        <begin position="821"/>
        <end position="838"/>
    </location>
</feature>
<evidence type="ECO:0000256" key="2">
    <source>
        <dbReference type="SAM" id="MobiDB-lite"/>
    </source>
</evidence>
<feature type="compositionally biased region" description="Polar residues" evidence="2">
    <location>
        <begin position="445"/>
        <end position="459"/>
    </location>
</feature>
<feature type="region of interest" description="Disordered" evidence="2">
    <location>
        <begin position="445"/>
        <end position="545"/>
    </location>
</feature>
<gene>
    <name evidence="3" type="ORF">N7G274_006007</name>
</gene>
<feature type="compositionally biased region" description="Polar residues" evidence="2">
    <location>
        <begin position="466"/>
        <end position="475"/>
    </location>
</feature>
<feature type="coiled-coil region" evidence="1">
    <location>
        <begin position="199"/>
        <end position="266"/>
    </location>
</feature>
<evidence type="ECO:0000313" key="4">
    <source>
        <dbReference type="Proteomes" id="UP001590950"/>
    </source>
</evidence>
<feature type="region of interest" description="Disordered" evidence="2">
    <location>
        <begin position="21"/>
        <end position="73"/>
    </location>
</feature>
<feature type="compositionally biased region" description="Polar residues" evidence="2">
    <location>
        <begin position="862"/>
        <end position="872"/>
    </location>
</feature>
<dbReference type="Proteomes" id="UP001590950">
    <property type="component" value="Unassembled WGS sequence"/>
</dbReference>
<feature type="compositionally biased region" description="Basic residues" evidence="2">
    <location>
        <begin position="685"/>
        <end position="696"/>
    </location>
</feature>
<feature type="compositionally biased region" description="Low complexity" evidence="2">
    <location>
        <begin position="25"/>
        <end position="38"/>
    </location>
</feature>
<feature type="compositionally biased region" description="Polar residues" evidence="2">
    <location>
        <begin position="302"/>
        <end position="315"/>
    </location>
</feature>
<evidence type="ECO:0000256" key="1">
    <source>
        <dbReference type="SAM" id="Coils"/>
    </source>
</evidence>
<feature type="compositionally biased region" description="Basic and acidic residues" evidence="2">
    <location>
        <begin position="476"/>
        <end position="493"/>
    </location>
</feature>
<reference evidence="3 4" key="1">
    <citation type="submission" date="2024-09" db="EMBL/GenBank/DDBJ databases">
        <title>Rethinking Asexuality: The Enigmatic Case of Functional Sexual Genes in Lepraria (Stereocaulaceae).</title>
        <authorList>
            <person name="Doellman M."/>
            <person name="Sun Y."/>
            <person name="Barcenas-Pena A."/>
            <person name="Lumbsch H.T."/>
            <person name="Grewe F."/>
        </authorList>
    </citation>
    <scope>NUCLEOTIDE SEQUENCE [LARGE SCALE GENOMIC DNA]</scope>
    <source>
        <strain evidence="3 4">Mercado 3170</strain>
    </source>
</reference>
<proteinExistence type="predicted"/>
<feature type="region of interest" description="Disordered" evidence="2">
    <location>
        <begin position="800"/>
        <end position="840"/>
    </location>
</feature>
<feature type="compositionally biased region" description="Basic and acidic residues" evidence="2">
    <location>
        <begin position="697"/>
        <end position="710"/>
    </location>
</feature>
<feature type="compositionally biased region" description="Polar residues" evidence="2">
    <location>
        <begin position="339"/>
        <end position="360"/>
    </location>
</feature>
<feature type="compositionally biased region" description="Low complexity" evidence="2">
    <location>
        <begin position="739"/>
        <end position="750"/>
    </location>
</feature>
<organism evidence="3 4">
    <name type="scientific">Stereocaulon virgatum</name>
    <dbReference type="NCBI Taxonomy" id="373712"/>
    <lineage>
        <taxon>Eukaryota</taxon>
        <taxon>Fungi</taxon>
        <taxon>Dikarya</taxon>
        <taxon>Ascomycota</taxon>
        <taxon>Pezizomycotina</taxon>
        <taxon>Lecanoromycetes</taxon>
        <taxon>OSLEUM clade</taxon>
        <taxon>Lecanoromycetidae</taxon>
        <taxon>Lecanorales</taxon>
        <taxon>Lecanorineae</taxon>
        <taxon>Stereocaulaceae</taxon>
        <taxon>Stereocaulon</taxon>
    </lineage>
</organism>
<sequence>MILSKPSVPEYACERLSPCATQRPQYKSRYISSSSQRSHLNTGPHAKDRSLSSSTTAIRLPTGSESTRKPVPTLRYQQTSKVLPVSCLSPPDLRVKALKVVNAVKRSWTSHFPQRFQSPSVSGRANRHKFYSSVTQLPFHMQRSTSLPNLHPSYHPSDMAPPNVCQSALLPTSQKSTQRSKNQALGFRRDGENTWAQQNRTFGLRLEQLERENSELHDRLSHYEPHNKYHEHDYYQHSLRCVKAQLMAAQNENARIQNQNEALMAALKLKPRKIEDVVGNIKKAHSQQWVPVAIPHALLRASNASPQGPSQSAPQATAYHPPYQHSATSDQRKLAHHLSAQSQAPQYHVAQYSTAQQLPAQQRYPPTDYERYPSQPPQSFLARQSSSVRPSASYEPAPYPRASHPPAYYNDQHYPQTTFFQNQNPSAQYPSARNYTAHIPPAQYSRNLYPSLSTPQDQSAPGKEFPSTNGLPRSSPQDKRTPAKMVRNEDVQVERPSNGLAPNENVQAEQNSTEQVQVQDGHIQDAPPGQSLNQPVQAEGVSTKEVHDENVQAVHAPLEPLQVQEAPAEQNSNLNTQFEGGPTNPIQVDDVPAEIVDVGHSRESGSEGTASILGEVRACIEEQSTATKLKSRDWYDGIDPRTMITDDERHLQFGLPSSKKRTATDAFSSDAADDSVASCATKVAKTPKKKSTKKPKPVLDEAGKAEIARQRKEKQKAYRKKHAEKKKAEKLTQQHERSSSIPTMSSQSQSNVEYNKISSEEEASRSSAMQDGEEEASVSIQTWEGMDSLEVLEDMENGSSSIASGAAIPGNTYTDDLIIVDPDEDEDKDKEEEVDDSDAALASELDKAIKDMTAADKVAPTHQPTAATTDLYESSESEESEEE</sequence>
<feature type="compositionally biased region" description="Low complexity" evidence="2">
    <location>
        <begin position="664"/>
        <end position="684"/>
    </location>
</feature>
<feature type="region of interest" description="Disordered" evidence="2">
    <location>
        <begin position="302"/>
        <end position="433"/>
    </location>
</feature>
<protein>
    <submittedName>
        <fullName evidence="3">Uncharacterized protein</fullName>
    </submittedName>
</protein>
<feature type="region of interest" description="Disordered" evidence="2">
    <location>
        <begin position="852"/>
        <end position="883"/>
    </location>
</feature>
<feature type="compositionally biased region" description="Acidic residues" evidence="2">
    <location>
        <begin position="873"/>
        <end position="883"/>
    </location>
</feature>
<feature type="compositionally biased region" description="Polar residues" evidence="2">
    <location>
        <begin position="377"/>
        <end position="390"/>
    </location>
</feature>
<feature type="region of interest" description="Disordered" evidence="2">
    <location>
        <begin position="655"/>
        <end position="787"/>
    </location>
</feature>
<comment type="caution">
    <text evidence="3">The sequence shown here is derived from an EMBL/GenBank/DDBJ whole genome shotgun (WGS) entry which is preliminary data.</text>
</comment>
<keyword evidence="4" id="KW-1185">Reference proteome</keyword>
<keyword evidence="1" id="KW-0175">Coiled coil</keyword>
<feature type="compositionally biased region" description="Polar residues" evidence="2">
    <location>
        <begin position="504"/>
        <end position="518"/>
    </location>
</feature>
<feature type="compositionally biased region" description="Basic and acidic residues" evidence="2">
    <location>
        <begin position="726"/>
        <end position="738"/>
    </location>
</feature>